<comment type="caution">
    <text evidence="7">The sequence shown here is derived from an EMBL/GenBank/DDBJ whole genome shotgun (WGS) entry which is preliminary data.</text>
</comment>
<evidence type="ECO:0000256" key="4">
    <source>
        <dbReference type="ARBA" id="ARBA00023080"/>
    </source>
</evidence>
<gene>
    <name evidence="7" type="primary">dut</name>
    <name evidence="7" type="ORF">HMP0721_1278</name>
</gene>
<accession>E6MGZ4</accession>
<evidence type="ECO:0000313" key="7">
    <source>
        <dbReference type="EMBL" id="EFV01884.1"/>
    </source>
</evidence>
<dbReference type="PANTHER" id="PTHR11241">
    <property type="entry name" value="DEOXYURIDINE 5'-TRIPHOSPHATE NUCLEOTIDOHYDROLASE"/>
    <property type="match status" value="1"/>
</dbReference>
<dbReference type="InterPro" id="IPR033704">
    <property type="entry name" value="dUTPase_trimeric"/>
</dbReference>
<keyword evidence="3 7" id="KW-0378">Hydrolase</keyword>
<dbReference type="GO" id="GO:0004170">
    <property type="term" value="F:dUTP diphosphatase activity"/>
    <property type="evidence" value="ECO:0007669"/>
    <property type="project" value="UniProtKB-EC"/>
</dbReference>
<evidence type="ECO:0000256" key="2">
    <source>
        <dbReference type="ARBA" id="ARBA00012379"/>
    </source>
</evidence>
<keyword evidence="4" id="KW-0546">Nucleotide metabolism</keyword>
<dbReference type="InterPro" id="IPR029054">
    <property type="entry name" value="dUTPase-like"/>
</dbReference>
<dbReference type="GO" id="GO:0046081">
    <property type="term" value="P:dUTP catabolic process"/>
    <property type="evidence" value="ECO:0007669"/>
    <property type="project" value="InterPro"/>
</dbReference>
<evidence type="ECO:0000259" key="6">
    <source>
        <dbReference type="Pfam" id="PF00692"/>
    </source>
</evidence>
<dbReference type="AlphaFoldDB" id="E6MGZ4"/>
<dbReference type="OrthoDB" id="9809956at2"/>
<name>E6MGZ4_9FIRM</name>
<dbReference type="Pfam" id="PF00692">
    <property type="entry name" value="dUTPase"/>
    <property type="match status" value="1"/>
</dbReference>
<dbReference type="eggNOG" id="COG0756">
    <property type="taxonomic scope" value="Bacteria"/>
</dbReference>
<dbReference type="GO" id="GO:0006226">
    <property type="term" value="P:dUMP biosynthetic process"/>
    <property type="evidence" value="ECO:0007669"/>
    <property type="project" value="InterPro"/>
</dbReference>
<dbReference type="GO" id="GO:0000287">
    <property type="term" value="F:magnesium ion binding"/>
    <property type="evidence" value="ECO:0007669"/>
    <property type="project" value="InterPro"/>
</dbReference>
<comment type="catalytic activity">
    <reaction evidence="5">
        <text>dUTP + H2O = dUMP + diphosphate + H(+)</text>
        <dbReference type="Rhea" id="RHEA:10248"/>
        <dbReference type="ChEBI" id="CHEBI:15377"/>
        <dbReference type="ChEBI" id="CHEBI:15378"/>
        <dbReference type="ChEBI" id="CHEBI:33019"/>
        <dbReference type="ChEBI" id="CHEBI:61555"/>
        <dbReference type="ChEBI" id="CHEBI:246422"/>
        <dbReference type="EC" id="3.6.1.23"/>
    </reaction>
</comment>
<protein>
    <recommendedName>
        <fullName evidence="2">dUTP diphosphatase</fullName>
        <ecNumber evidence="2">3.6.1.23</ecNumber>
    </recommendedName>
</protein>
<reference evidence="7 8" key="1">
    <citation type="submission" date="2010-12" db="EMBL/GenBank/DDBJ databases">
        <authorList>
            <person name="Muzny D."/>
            <person name="Qin X."/>
            <person name="Deng J."/>
            <person name="Jiang H."/>
            <person name="Liu Y."/>
            <person name="Qu J."/>
            <person name="Song X.-Z."/>
            <person name="Zhang L."/>
            <person name="Thornton R."/>
            <person name="Coyle M."/>
            <person name="Francisco L."/>
            <person name="Jackson L."/>
            <person name="Javaid M."/>
            <person name="Korchina V."/>
            <person name="Kovar C."/>
            <person name="Mata R."/>
            <person name="Mathew T."/>
            <person name="Ngo R."/>
            <person name="Nguyen L."/>
            <person name="Nguyen N."/>
            <person name="Okwuonu G."/>
            <person name="Ongeri F."/>
            <person name="Pham C."/>
            <person name="Simmons D."/>
            <person name="Wilczek-Boney K."/>
            <person name="Hale W."/>
            <person name="Jakkamsetti A."/>
            <person name="Pham P."/>
            <person name="Ruth R."/>
            <person name="San Lucas F."/>
            <person name="Warren J."/>
            <person name="Zhang J."/>
            <person name="Zhao Z."/>
            <person name="Zhou C."/>
            <person name="Zhu D."/>
            <person name="Lee S."/>
            <person name="Bess C."/>
            <person name="Blankenburg K."/>
            <person name="Forbes L."/>
            <person name="Fu Q."/>
            <person name="Gubbala S."/>
            <person name="Hirani K."/>
            <person name="Jayaseelan J.C."/>
            <person name="Lara F."/>
            <person name="Munidasa M."/>
            <person name="Palculict T."/>
            <person name="Patil S."/>
            <person name="Pu L.-L."/>
            <person name="Saada N."/>
            <person name="Tang L."/>
            <person name="Weissenberger G."/>
            <person name="Zhu Y."/>
            <person name="Hemphill L."/>
            <person name="Shang Y."/>
            <person name="Youmans B."/>
            <person name="Ayvaz T."/>
            <person name="Ross M."/>
            <person name="Santibanez J."/>
            <person name="Aqrawi P."/>
            <person name="Gross S."/>
            <person name="Joshi V."/>
            <person name="Fowler G."/>
            <person name="Nazareth L."/>
            <person name="Reid J."/>
            <person name="Worley K."/>
            <person name="Petrosino J."/>
            <person name="Highlander S."/>
            <person name="Gibbs R."/>
        </authorList>
    </citation>
    <scope>NUCLEOTIDE SEQUENCE [LARGE SCALE GENOMIC DNA]</scope>
    <source>
        <strain evidence="7 8">ATCC 23263</strain>
    </source>
</reference>
<organism evidence="7 8">
    <name type="scientific">Pseudoramibacter alactolyticus ATCC 23263</name>
    <dbReference type="NCBI Taxonomy" id="887929"/>
    <lineage>
        <taxon>Bacteria</taxon>
        <taxon>Bacillati</taxon>
        <taxon>Bacillota</taxon>
        <taxon>Clostridia</taxon>
        <taxon>Eubacteriales</taxon>
        <taxon>Eubacteriaceae</taxon>
        <taxon>Pseudoramibacter</taxon>
    </lineage>
</organism>
<dbReference type="STRING" id="887929.HMP0721_1278"/>
<dbReference type="PANTHER" id="PTHR11241:SF0">
    <property type="entry name" value="DEOXYURIDINE 5'-TRIPHOSPHATE NUCLEOTIDOHYDROLASE"/>
    <property type="match status" value="1"/>
</dbReference>
<dbReference type="InterPro" id="IPR008181">
    <property type="entry name" value="dUTPase"/>
</dbReference>
<comment type="similarity">
    <text evidence="1">Belongs to the dUTPase family.</text>
</comment>
<dbReference type="NCBIfam" id="NF001862">
    <property type="entry name" value="PRK00601.1"/>
    <property type="match status" value="1"/>
</dbReference>
<dbReference type="EC" id="3.6.1.23" evidence="2"/>
<dbReference type="SUPFAM" id="SSF51283">
    <property type="entry name" value="dUTPase-like"/>
    <property type="match status" value="1"/>
</dbReference>
<dbReference type="InterPro" id="IPR036157">
    <property type="entry name" value="dUTPase-like_sf"/>
</dbReference>
<sequence>MRVKLDNYARLPKRAHPIDAGLDIKTPKNIFVPARGSVVVDTGVHIELPDGTVGLLKSKSGLNLKHGITCEGVIDEGYTGSIMAVLRNESDTPKLFYRGDKICQLLIIPVIYEDAELAEEIEGGERGDNGFGSTRRR</sequence>
<proteinExistence type="inferred from homology"/>
<keyword evidence="8" id="KW-1185">Reference proteome</keyword>
<dbReference type="Gene3D" id="2.70.40.10">
    <property type="match status" value="1"/>
</dbReference>
<evidence type="ECO:0000256" key="3">
    <source>
        <dbReference type="ARBA" id="ARBA00022801"/>
    </source>
</evidence>
<feature type="domain" description="dUTPase-like" evidence="6">
    <location>
        <begin position="8"/>
        <end position="134"/>
    </location>
</feature>
<dbReference type="NCBIfam" id="TIGR00576">
    <property type="entry name" value="dut"/>
    <property type="match status" value="1"/>
</dbReference>
<dbReference type="RefSeq" id="WP_006598701.1">
    <property type="nucleotide sequence ID" value="NZ_GL622359.1"/>
</dbReference>
<dbReference type="HOGENOM" id="CLU_068508_1_1_9"/>
<evidence type="ECO:0000313" key="8">
    <source>
        <dbReference type="Proteomes" id="UP000004754"/>
    </source>
</evidence>
<evidence type="ECO:0000256" key="1">
    <source>
        <dbReference type="ARBA" id="ARBA00006581"/>
    </source>
</evidence>
<dbReference type="EMBL" id="AEQN01000016">
    <property type="protein sequence ID" value="EFV01884.1"/>
    <property type="molecule type" value="Genomic_DNA"/>
</dbReference>
<dbReference type="CDD" id="cd07557">
    <property type="entry name" value="trimeric_dUTPase"/>
    <property type="match status" value="1"/>
</dbReference>
<dbReference type="Proteomes" id="UP000004754">
    <property type="component" value="Unassembled WGS sequence"/>
</dbReference>
<evidence type="ECO:0000256" key="5">
    <source>
        <dbReference type="ARBA" id="ARBA00047686"/>
    </source>
</evidence>